<comment type="caution">
    <text evidence="1">The sequence shown here is derived from an EMBL/GenBank/DDBJ whole genome shotgun (WGS) entry which is preliminary data.</text>
</comment>
<evidence type="ECO:0000313" key="1">
    <source>
        <dbReference type="EMBL" id="KAI3714453.1"/>
    </source>
</evidence>
<evidence type="ECO:0000313" key="2">
    <source>
        <dbReference type="Proteomes" id="UP001055879"/>
    </source>
</evidence>
<keyword evidence="2" id="KW-1185">Reference proteome</keyword>
<sequence length="81" mass="8919">MTLSKIKTKIVEKYINSPSLRAHLLDYLQPSHALPPSLSCLLSVHSDSAQVAFGCRTGCSTHHNQLTKNGVHDSNFIIIFS</sequence>
<dbReference type="EMBL" id="CM042053">
    <property type="protein sequence ID" value="KAI3714453.1"/>
    <property type="molecule type" value="Genomic_DNA"/>
</dbReference>
<name>A0ACB9AYL0_ARCLA</name>
<organism evidence="1 2">
    <name type="scientific">Arctium lappa</name>
    <name type="common">Greater burdock</name>
    <name type="synonym">Lappa major</name>
    <dbReference type="NCBI Taxonomy" id="4217"/>
    <lineage>
        <taxon>Eukaryota</taxon>
        <taxon>Viridiplantae</taxon>
        <taxon>Streptophyta</taxon>
        <taxon>Embryophyta</taxon>
        <taxon>Tracheophyta</taxon>
        <taxon>Spermatophyta</taxon>
        <taxon>Magnoliopsida</taxon>
        <taxon>eudicotyledons</taxon>
        <taxon>Gunneridae</taxon>
        <taxon>Pentapetalae</taxon>
        <taxon>asterids</taxon>
        <taxon>campanulids</taxon>
        <taxon>Asterales</taxon>
        <taxon>Asteraceae</taxon>
        <taxon>Carduoideae</taxon>
        <taxon>Cardueae</taxon>
        <taxon>Arctiinae</taxon>
        <taxon>Arctium</taxon>
    </lineage>
</organism>
<dbReference type="Proteomes" id="UP001055879">
    <property type="component" value="Linkage Group LG07"/>
</dbReference>
<reference evidence="1 2" key="2">
    <citation type="journal article" date="2022" name="Mol. Ecol. Resour.">
        <title>The genomes of chicory, endive, great burdock and yacon provide insights into Asteraceae paleo-polyploidization history and plant inulin production.</title>
        <authorList>
            <person name="Fan W."/>
            <person name="Wang S."/>
            <person name="Wang H."/>
            <person name="Wang A."/>
            <person name="Jiang F."/>
            <person name="Liu H."/>
            <person name="Zhao H."/>
            <person name="Xu D."/>
            <person name="Zhang Y."/>
        </authorList>
    </citation>
    <scope>NUCLEOTIDE SEQUENCE [LARGE SCALE GENOMIC DNA]</scope>
    <source>
        <strain evidence="2">cv. Niubang</strain>
    </source>
</reference>
<protein>
    <submittedName>
        <fullName evidence="1">Uncharacterized protein</fullName>
    </submittedName>
</protein>
<gene>
    <name evidence="1" type="ORF">L6452_21407</name>
</gene>
<accession>A0ACB9AYL0</accession>
<reference evidence="2" key="1">
    <citation type="journal article" date="2022" name="Mol. Ecol. Resour.">
        <title>The genomes of chicory, endive, great burdock and yacon provide insights into Asteraceae palaeo-polyploidization history and plant inulin production.</title>
        <authorList>
            <person name="Fan W."/>
            <person name="Wang S."/>
            <person name="Wang H."/>
            <person name="Wang A."/>
            <person name="Jiang F."/>
            <person name="Liu H."/>
            <person name="Zhao H."/>
            <person name="Xu D."/>
            <person name="Zhang Y."/>
        </authorList>
    </citation>
    <scope>NUCLEOTIDE SEQUENCE [LARGE SCALE GENOMIC DNA]</scope>
    <source>
        <strain evidence="2">cv. Niubang</strain>
    </source>
</reference>
<proteinExistence type="predicted"/>